<reference evidence="2" key="1">
    <citation type="submission" date="2024-07" db="EMBL/GenBank/DDBJ databases">
        <authorList>
            <person name="Yu S.T."/>
        </authorList>
    </citation>
    <scope>NUCLEOTIDE SEQUENCE</scope>
    <source>
        <strain evidence="2">R02</strain>
        <plasmid evidence="2">unnamed1</plasmid>
    </source>
</reference>
<gene>
    <name evidence="2" type="ORF">AB5J57_33525</name>
</gene>
<dbReference type="EMBL" id="CP163430">
    <property type="protein sequence ID" value="XDP98426.1"/>
    <property type="molecule type" value="Genomic_DNA"/>
</dbReference>
<proteinExistence type="predicted"/>
<dbReference type="InterPro" id="IPR047715">
    <property type="entry name" value="EboA_dom"/>
</dbReference>
<accession>A0AB39LWF7</accession>
<evidence type="ECO:0000313" key="2">
    <source>
        <dbReference type="EMBL" id="XDP98426.1"/>
    </source>
</evidence>
<protein>
    <submittedName>
        <fullName evidence="2">EboA domain-containing protein</fullName>
    </submittedName>
</protein>
<organism evidence="2">
    <name type="scientific">Streptomyces sp. R02</name>
    <dbReference type="NCBI Taxonomy" id="3238623"/>
    <lineage>
        <taxon>Bacteria</taxon>
        <taxon>Bacillati</taxon>
        <taxon>Actinomycetota</taxon>
        <taxon>Actinomycetes</taxon>
        <taxon>Kitasatosporales</taxon>
        <taxon>Streptomycetaceae</taxon>
        <taxon>Streptomyces</taxon>
    </lineage>
</organism>
<keyword evidence="2" id="KW-0614">Plasmid</keyword>
<feature type="region of interest" description="Disordered" evidence="1">
    <location>
        <begin position="223"/>
        <end position="259"/>
    </location>
</feature>
<sequence>MIADLCASLEAALTPEAEHWLTAALRATAADPGAVHDIFPVVARRCGRAPLGLAPNPAQDVWSTADAARVVLLASVPDAPGLLSRTLTELYRAGGTPERRAVLLALDVLDGPRPDLGAAATMIVQEALRSHDTRLVAAALGPYAARHLDAAAYRHGVLKCVFMGVRPTVAAHRADAELARMLADYAHERIAAGRDVPDDVWPVLARHPAAVAASGLAADAGLPDPARRALGRHSRLPAPGPAHSGSPERPVGVAAHRTP</sequence>
<geneLocation type="plasmid" evidence="2">
    <name>unnamed1</name>
</geneLocation>
<dbReference type="RefSeq" id="WP_369162100.1">
    <property type="nucleotide sequence ID" value="NZ_CP163430.1"/>
</dbReference>
<name>A0AB39LWF7_9ACTN</name>
<dbReference type="NCBIfam" id="NF035938">
    <property type="entry name" value="EboA_domain"/>
    <property type="match status" value="1"/>
</dbReference>
<evidence type="ECO:0000256" key="1">
    <source>
        <dbReference type="SAM" id="MobiDB-lite"/>
    </source>
</evidence>
<dbReference type="AlphaFoldDB" id="A0AB39LWF7"/>